<accession>A0AAN7Q111</accession>
<evidence type="ECO:0000313" key="2">
    <source>
        <dbReference type="EMBL" id="KAK4875330.1"/>
    </source>
</evidence>
<dbReference type="SMART" id="SM00705">
    <property type="entry name" value="THEG"/>
    <property type="match status" value="3"/>
</dbReference>
<reference evidence="3" key="1">
    <citation type="submission" date="2023-01" db="EMBL/GenBank/DDBJ databases">
        <title>Key to firefly adult light organ development and bioluminescence: homeobox transcription factors regulate luciferase expression and transportation to peroxisome.</title>
        <authorList>
            <person name="Fu X."/>
        </authorList>
    </citation>
    <scope>NUCLEOTIDE SEQUENCE [LARGE SCALE GENOMIC DNA]</scope>
</reference>
<feature type="region of interest" description="Disordered" evidence="1">
    <location>
        <begin position="1"/>
        <end position="41"/>
    </location>
</feature>
<dbReference type="Pfam" id="PF14912">
    <property type="entry name" value="THEG"/>
    <property type="match status" value="2"/>
</dbReference>
<dbReference type="AlphaFoldDB" id="A0AAN7Q111"/>
<comment type="caution">
    <text evidence="2">The sequence shown here is derived from an EMBL/GenBank/DDBJ whole genome shotgun (WGS) entry which is preliminary data.</text>
</comment>
<protein>
    <submittedName>
        <fullName evidence="2">Uncharacterized protein</fullName>
    </submittedName>
</protein>
<dbReference type="EMBL" id="JARPUR010000005">
    <property type="protein sequence ID" value="KAK4875330.1"/>
    <property type="molecule type" value="Genomic_DNA"/>
</dbReference>
<keyword evidence="3" id="KW-1185">Reference proteome</keyword>
<dbReference type="InterPro" id="IPR006623">
    <property type="entry name" value="THEG"/>
</dbReference>
<feature type="compositionally biased region" description="Basic residues" evidence="1">
    <location>
        <begin position="23"/>
        <end position="34"/>
    </location>
</feature>
<organism evidence="2 3">
    <name type="scientific">Aquatica leii</name>
    <dbReference type="NCBI Taxonomy" id="1421715"/>
    <lineage>
        <taxon>Eukaryota</taxon>
        <taxon>Metazoa</taxon>
        <taxon>Ecdysozoa</taxon>
        <taxon>Arthropoda</taxon>
        <taxon>Hexapoda</taxon>
        <taxon>Insecta</taxon>
        <taxon>Pterygota</taxon>
        <taxon>Neoptera</taxon>
        <taxon>Endopterygota</taxon>
        <taxon>Coleoptera</taxon>
        <taxon>Polyphaga</taxon>
        <taxon>Elateriformia</taxon>
        <taxon>Elateroidea</taxon>
        <taxon>Lampyridae</taxon>
        <taxon>Luciolinae</taxon>
        <taxon>Aquatica</taxon>
    </lineage>
</organism>
<evidence type="ECO:0000313" key="3">
    <source>
        <dbReference type="Proteomes" id="UP001353858"/>
    </source>
</evidence>
<dbReference type="Proteomes" id="UP001353858">
    <property type="component" value="Unassembled WGS sequence"/>
</dbReference>
<sequence length="215" mass="24943">MSEENEKTISDRIKNLALPRLSRNTKKNSKKNKKKDAFSTGVKKSALKGAIRDNFRINQLAEPLRYRGVRYDSTQLTHPPTNGIQLLTACAISYEKKNMTSHSSRLDTLALPKHRKGIKNYSQINSMYFSGVKQSALTGLIKDCWRLNQLAMPYRFQKNPLDRYDDFVEIPKNEQTETHTINKKKTLHYVASERINQLAQPKYKPMEKEKTYSFL</sequence>
<feature type="compositionally biased region" description="Basic and acidic residues" evidence="1">
    <location>
        <begin position="1"/>
        <end position="14"/>
    </location>
</feature>
<name>A0AAN7Q111_9COLE</name>
<proteinExistence type="predicted"/>
<gene>
    <name evidence="2" type="ORF">RN001_011752</name>
</gene>
<evidence type="ECO:0000256" key="1">
    <source>
        <dbReference type="SAM" id="MobiDB-lite"/>
    </source>
</evidence>